<evidence type="ECO:0000313" key="2">
    <source>
        <dbReference type="EMBL" id="VDK18384.1"/>
    </source>
</evidence>
<protein>
    <submittedName>
        <fullName evidence="2">Uncharacterized protein</fullName>
    </submittedName>
</protein>
<feature type="compositionally biased region" description="Basic and acidic residues" evidence="1">
    <location>
        <begin position="51"/>
        <end position="71"/>
    </location>
</feature>
<sequence length="176" mass="20147">MNRMVKDGMTEENSISLANIEKFATHVSECMHPVRRKRSPKTTEQQDQNDCVEKQQMHDTESGDSVRHIGDGGDDGCSKSIGEFIANRMFSAKRHKNRSAWKRKTKKHKADVEQLHVLALIVQKCWVDLAVARNDKASLSRLWEWSVQNKLEASLLESRRLKNIFATKIGRATSKE</sequence>
<gene>
    <name evidence="2" type="ORF">ASIM_LOCUS1071</name>
</gene>
<accession>A0A3P6NL06</accession>
<feature type="region of interest" description="Disordered" evidence="1">
    <location>
        <begin position="31"/>
        <end position="74"/>
    </location>
</feature>
<proteinExistence type="predicted"/>
<reference evidence="2 3" key="1">
    <citation type="submission" date="2018-11" db="EMBL/GenBank/DDBJ databases">
        <authorList>
            <consortium name="Pathogen Informatics"/>
        </authorList>
    </citation>
    <scope>NUCLEOTIDE SEQUENCE [LARGE SCALE GENOMIC DNA]</scope>
</reference>
<dbReference type="AlphaFoldDB" id="A0A3P6NL06"/>
<evidence type="ECO:0000256" key="1">
    <source>
        <dbReference type="SAM" id="MobiDB-lite"/>
    </source>
</evidence>
<name>A0A3P6NL06_ANISI</name>
<organism evidence="2 3">
    <name type="scientific">Anisakis simplex</name>
    <name type="common">Herring worm</name>
    <dbReference type="NCBI Taxonomy" id="6269"/>
    <lineage>
        <taxon>Eukaryota</taxon>
        <taxon>Metazoa</taxon>
        <taxon>Ecdysozoa</taxon>
        <taxon>Nematoda</taxon>
        <taxon>Chromadorea</taxon>
        <taxon>Rhabditida</taxon>
        <taxon>Spirurina</taxon>
        <taxon>Ascaridomorpha</taxon>
        <taxon>Ascaridoidea</taxon>
        <taxon>Anisakidae</taxon>
        <taxon>Anisakis</taxon>
        <taxon>Anisakis simplex complex</taxon>
    </lineage>
</organism>
<evidence type="ECO:0000313" key="3">
    <source>
        <dbReference type="Proteomes" id="UP000267096"/>
    </source>
</evidence>
<dbReference type="EMBL" id="UYRR01000993">
    <property type="protein sequence ID" value="VDK18384.1"/>
    <property type="molecule type" value="Genomic_DNA"/>
</dbReference>
<keyword evidence="3" id="KW-1185">Reference proteome</keyword>
<dbReference type="Proteomes" id="UP000267096">
    <property type="component" value="Unassembled WGS sequence"/>
</dbReference>